<evidence type="ECO:0000313" key="3">
    <source>
        <dbReference type="Proteomes" id="UP000178485"/>
    </source>
</evidence>
<proteinExistence type="predicted"/>
<keyword evidence="2" id="KW-0808">Transferase</keyword>
<organism evidence="2 3">
    <name type="scientific">Petrimonas mucosa</name>
    <dbReference type="NCBI Taxonomy" id="1642646"/>
    <lineage>
        <taxon>Bacteria</taxon>
        <taxon>Pseudomonadati</taxon>
        <taxon>Bacteroidota</taxon>
        <taxon>Bacteroidia</taxon>
        <taxon>Bacteroidales</taxon>
        <taxon>Dysgonomonadaceae</taxon>
        <taxon>Petrimonas</taxon>
    </lineage>
</organism>
<keyword evidence="3" id="KW-1185">Reference proteome</keyword>
<dbReference type="GO" id="GO:0016757">
    <property type="term" value="F:glycosyltransferase activity"/>
    <property type="evidence" value="ECO:0007669"/>
    <property type="project" value="UniProtKB-KW"/>
</dbReference>
<name>A0A1G4G840_9BACT</name>
<dbReference type="EMBL" id="LT608328">
    <property type="protein sequence ID" value="SCM58584.1"/>
    <property type="molecule type" value="Genomic_DNA"/>
</dbReference>
<dbReference type="GO" id="GO:0009313">
    <property type="term" value="P:oligosaccharide catabolic process"/>
    <property type="evidence" value="ECO:0007669"/>
    <property type="project" value="TreeGrafter"/>
</dbReference>
<evidence type="ECO:0000313" key="2">
    <source>
        <dbReference type="EMBL" id="SCM58584.1"/>
    </source>
</evidence>
<dbReference type="Gene3D" id="3.20.20.80">
    <property type="entry name" value="Glycosidases"/>
    <property type="match status" value="2"/>
</dbReference>
<dbReference type="KEGG" id="pmuc:ING2E5A_1873"/>
<keyword evidence="2" id="KW-0328">Glycosyltransferase</keyword>
<dbReference type="SMART" id="SM00642">
    <property type="entry name" value="Aamy"/>
    <property type="match status" value="1"/>
</dbReference>
<feature type="domain" description="Glycosyl hydrolase family 13 catalytic" evidence="1">
    <location>
        <begin position="10"/>
        <end position="422"/>
    </location>
</feature>
<accession>A0A1G4G840</accession>
<dbReference type="InterPro" id="IPR017853">
    <property type="entry name" value="GH"/>
</dbReference>
<dbReference type="InterPro" id="IPR006047">
    <property type="entry name" value="GH13_cat_dom"/>
</dbReference>
<dbReference type="EC" id="2.4.99.16" evidence="2"/>
<dbReference type="SUPFAM" id="SSF51445">
    <property type="entry name" value="(Trans)glycosidases"/>
    <property type="match status" value="1"/>
</dbReference>
<dbReference type="GO" id="GO:0004556">
    <property type="term" value="F:alpha-amylase activity"/>
    <property type="evidence" value="ECO:0007669"/>
    <property type="project" value="TreeGrafter"/>
</dbReference>
<dbReference type="CDD" id="cd11349">
    <property type="entry name" value="AmyAc_3"/>
    <property type="match status" value="1"/>
</dbReference>
<reference evidence="2 3" key="1">
    <citation type="submission" date="2016-08" db="EMBL/GenBank/DDBJ databases">
        <authorList>
            <person name="Seilhamer J.J."/>
        </authorList>
    </citation>
    <scope>NUCLEOTIDE SEQUENCE [LARGE SCALE GENOMIC DNA]</scope>
    <source>
        <strain evidence="2">ING2-E5A</strain>
    </source>
</reference>
<dbReference type="RefSeq" id="WP_071137126.1">
    <property type="nucleotide sequence ID" value="NZ_DUQN01000005.1"/>
</dbReference>
<gene>
    <name evidence="2" type="primary">glgE</name>
    <name evidence="2" type="ORF">ING2E5A_1873</name>
</gene>
<protein>
    <submittedName>
        <fullName evidence="2">Alpha-1,4-glucan:maltose-1-phosphate maltosyltransferase</fullName>
        <ecNumber evidence="2">2.4.99.16</ecNumber>
    </submittedName>
</protein>
<dbReference type="PANTHER" id="PTHR10357:SF205">
    <property type="entry name" value="O-GLYCOSYL HYDROLASE FAMILY 13"/>
    <property type="match status" value="1"/>
</dbReference>
<sequence>MKPRKKFIYQLLPRLLGNTKTTNIPNGTLEENGCGKFNDISDIFLNQLKESGYTHVWLIGILAHASATDYTRFGIPAEYPEIVKGNAGSPYAVRDVYDVDPDLAVNVADRMGEFEALVEGIHRAGLSVIIDFIPNHLARNFRSVNLPEGAEEFGSNDDTSVAFSPQNNFYYLPGEELEIQFPVRKKAEITYRERPAKVTGNDCFTSKPTQFDWYETVKLNYGVDIQNGYTKHFSEIPDTWKKMRNVLVYWAKKRIDGFRVDMAEMVPLEFWQWAIPQVKQEFPDMIFLAEVYNPDAYRSFLSQGNFDYLYDKVGLYDVLRDVACGYRPASDITFALNGVGDIQHHMLNFIENHDEQRVASDFFLKDGKRGRAAMIVTACVNLNPVMIYFGQELGERGMDEEGFSGRDGRTSIFDYWSVDTIRRWNNNGRWDGALLTDEERELKGFYADLLTLCNRETALSNGLFYDLMPANYENMAFDSTRQFAFLRGSAGELILVIANFDDHEVEVEVNIPPHAYDFFGLPCSGSYNAMPLLAGNGSGIVFLANDPVRVKVAANSGELYKISSF</sequence>
<dbReference type="STRING" id="1642646.ING2E5A_1873"/>
<evidence type="ECO:0000259" key="1">
    <source>
        <dbReference type="SMART" id="SM00642"/>
    </source>
</evidence>
<dbReference type="PANTHER" id="PTHR10357">
    <property type="entry name" value="ALPHA-AMYLASE FAMILY MEMBER"/>
    <property type="match status" value="1"/>
</dbReference>
<dbReference type="AlphaFoldDB" id="A0A1G4G840"/>
<dbReference type="Pfam" id="PF00128">
    <property type="entry name" value="Alpha-amylase"/>
    <property type="match status" value="1"/>
</dbReference>
<dbReference type="Proteomes" id="UP000178485">
    <property type="component" value="Chromosome i"/>
</dbReference>